<dbReference type="Proteomes" id="UP001589810">
    <property type="component" value="Unassembled WGS sequence"/>
</dbReference>
<evidence type="ECO:0000313" key="2">
    <source>
        <dbReference type="Proteomes" id="UP001589810"/>
    </source>
</evidence>
<keyword evidence="2" id="KW-1185">Reference proteome</keyword>
<name>A0ABV6MSD3_9PSEU</name>
<evidence type="ECO:0008006" key="3">
    <source>
        <dbReference type="Google" id="ProtNLM"/>
    </source>
</evidence>
<protein>
    <recommendedName>
        <fullName evidence="3">SMI1/KNR4 family protein</fullName>
    </recommendedName>
</protein>
<dbReference type="RefSeq" id="WP_273941474.1">
    <property type="nucleotide sequence ID" value="NZ_CP097263.1"/>
</dbReference>
<dbReference type="PANTHER" id="PTHR32011">
    <property type="entry name" value="OS08G0472400 PROTEIN"/>
    <property type="match status" value="1"/>
</dbReference>
<comment type="caution">
    <text evidence="1">The sequence shown here is derived from an EMBL/GenBank/DDBJ whole genome shotgun (WGS) entry which is preliminary data.</text>
</comment>
<accession>A0ABV6MSD3</accession>
<dbReference type="PANTHER" id="PTHR32011:SF2">
    <property type="entry name" value="OS08G0472400 PROTEIN"/>
    <property type="match status" value="1"/>
</dbReference>
<gene>
    <name evidence="1" type="ORF">ACFFH7_16360</name>
</gene>
<proteinExistence type="predicted"/>
<reference evidence="1 2" key="1">
    <citation type="submission" date="2024-09" db="EMBL/GenBank/DDBJ databases">
        <authorList>
            <person name="Sun Q."/>
            <person name="Mori K."/>
        </authorList>
    </citation>
    <scope>NUCLEOTIDE SEQUENCE [LARGE SCALE GENOMIC DNA]</scope>
    <source>
        <strain evidence="1 2">TBRC 1432</strain>
    </source>
</reference>
<organism evidence="1 2">
    <name type="scientific">Kutzneria chonburiensis</name>
    <dbReference type="NCBI Taxonomy" id="1483604"/>
    <lineage>
        <taxon>Bacteria</taxon>
        <taxon>Bacillati</taxon>
        <taxon>Actinomycetota</taxon>
        <taxon>Actinomycetes</taxon>
        <taxon>Pseudonocardiales</taxon>
        <taxon>Pseudonocardiaceae</taxon>
        <taxon>Kutzneria</taxon>
    </lineage>
</organism>
<evidence type="ECO:0000313" key="1">
    <source>
        <dbReference type="EMBL" id="MFC0543074.1"/>
    </source>
</evidence>
<dbReference type="EMBL" id="JBHLUD010000004">
    <property type="protein sequence ID" value="MFC0543074.1"/>
    <property type="molecule type" value="Genomic_DNA"/>
</dbReference>
<sequence length="187" mass="20826">MPQLRDAAARLAALNCCRLTPGLTAAEFAQVEARYGVTFAADHRAFLAAALPVDDDRLHGWPDWRDGDPAVLRDMLDWPVEGVLFDVERNAMWDPAWGPRPDAVPDRLAVARRHLATVPPLVPVYGHRYLPAGISGHPVLSVYQTDIIYYGLDLSDYIHQEFGGPGLSRSDPAWEPVATVPFWRDFL</sequence>